<protein>
    <recommendedName>
        <fullName evidence="2">Protein aurora borealis</fullName>
    </recommendedName>
</protein>
<comment type="caution">
    <text evidence="6">The sequence shown here is derived from an EMBL/GenBank/DDBJ whole genome shotgun (WGS) entry which is preliminary data.</text>
</comment>
<keyword evidence="5" id="KW-0131">Cell cycle</keyword>
<keyword evidence="7" id="KW-1185">Reference proteome</keyword>
<evidence type="ECO:0000256" key="2">
    <source>
        <dbReference type="ARBA" id="ARBA00020055"/>
    </source>
</evidence>
<dbReference type="Pfam" id="PF15280">
    <property type="entry name" value="BORA_N"/>
    <property type="match status" value="1"/>
</dbReference>
<dbReference type="EMBL" id="CAXAJV020001301">
    <property type="protein sequence ID" value="CAL7952088.1"/>
    <property type="molecule type" value="Genomic_DNA"/>
</dbReference>
<dbReference type="PANTHER" id="PTHR14728:SF2">
    <property type="entry name" value="PROTEIN AURORA BOREALIS"/>
    <property type="match status" value="1"/>
</dbReference>
<evidence type="ECO:0000256" key="3">
    <source>
        <dbReference type="ARBA" id="ARBA00022618"/>
    </source>
</evidence>
<evidence type="ECO:0000313" key="6">
    <source>
        <dbReference type="EMBL" id="CAL7952088.1"/>
    </source>
</evidence>
<keyword evidence="4" id="KW-0498">Mitosis</keyword>
<name>A0ABP1PHM1_XYLVO</name>
<evidence type="ECO:0000313" key="7">
    <source>
        <dbReference type="Proteomes" id="UP001642520"/>
    </source>
</evidence>
<evidence type="ECO:0000256" key="5">
    <source>
        <dbReference type="ARBA" id="ARBA00023306"/>
    </source>
</evidence>
<evidence type="ECO:0000256" key="1">
    <source>
        <dbReference type="ARBA" id="ARBA00010963"/>
    </source>
</evidence>
<reference evidence="6 7" key="1">
    <citation type="submission" date="2024-08" db="EMBL/GenBank/DDBJ databases">
        <authorList>
            <person name="Will J Nash"/>
            <person name="Angela Man"/>
            <person name="Seanna McTaggart"/>
            <person name="Kendall Baker"/>
            <person name="Tom Barker"/>
            <person name="Leah Catchpole"/>
            <person name="Alex Durrant"/>
            <person name="Karim Gharbi"/>
            <person name="Naomi Irish"/>
            <person name="Gemy Kaithakottil"/>
            <person name="Debby Ku"/>
            <person name="Aaliyah Providence"/>
            <person name="Felix Shaw"/>
            <person name="David Swarbreck"/>
            <person name="Chris Watkins"/>
            <person name="Ann M. McCartney"/>
            <person name="Giulio Formenti"/>
            <person name="Alice Mouton"/>
            <person name="Noel Vella"/>
            <person name="Bjorn M von Reumont"/>
            <person name="Adriana Vella"/>
            <person name="Wilfried Haerty"/>
        </authorList>
    </citation>
    <scope>NUCLEOTIDE SEQUENCE [LARGE SCALE GENOMIC DNA]</scope>
</reference>
<accession>A0ABP1PHM1</accession>
<dbReference type="PRINTS" id="PR02038">
    <property type="entry name" value="AURORABORA"/>
</dbReference>
<comment type="similarity">
    <text evidence="1">Belongs to the BORA family.</text>
</comment>
<dbReference type="Proteomes" id="UP001642520">
    <property type="component" value="Unassembled WGS sequence"/>
</dbReference>
<proteinExistence type="inferred from homology"/>
<keyword evidence="3" id="KW-0132">Cell division</keyword>
<gene>
    <name evidence="6" type="ORF">XYLVIOL_LOCUS10880</name>
</gene>
<organism evidence="6 7">
    <name type="scientific">Xylocopa violacea</name>
    <name type="common">Violet carpenter bee</name>
    <name type="synonym">Apis violacea</name>
    <dbReference type="NCBI Taxonomy" id="135666"/>
    <lineage>
        <taxon>Eukaryota</taxon>
        <taxon>Metazoa</taxon>
        <taxon>Ecdysozoa</taxon>
        <taxon>Arthropoda</taxon>
        <taxon>Hexapoda</taxon>
        <taxon>Insecta</taxon>
        <taxon>Pterygota</taxon>
        <taxon>Neoptera</taxon>
        <taxon>Endopterygota</taxon>
        <taxon>Hymenoptera</taxon>
        <taxon>Apocrita</taxon>
        <taxon>Aculeata</taxon>
        <taxon>Apoidea</taxon>
        <taxon>Anthophila</taxon>
        <taxon>Apidae</taxon>
        <taxon>Xylocopa</taxon>
        <taxon>Xylocopa</taxon>
    </lineage>
</organism>
<sequence length="422" mass="47613">MEQLKWTTPIKNKTEHENLAAKSPVIYKTPVKQYESNSKRTMYKNTMSSFSVLPSHITPPSGLTKFIARNPFESNITDRLHLSVISPTVFKKVSSPSHQSPDFAWSIDDLALIKPAKIEEFPVQEIHCTDPETEVKMQEAIDHFFKENSIIPSPWETKKKKIKTKIKVDTPLKAMNDLNPESSKSKKDAWSQTALTFPSELPSHVMEILKPYYTFTQEQNIENEDANSSNSSLRRKLFSNHEDCVDNKENTSVSFSPIKMNESLMLSSSPPQSGMLTHGPPLRHSPDGDCGYNTWQINSGNLSSPNISPIHSTVNMLCESTKSRSRSVARLDFTVDMTVDKSSMQYEEVPNNHSSDEFLNKIDIKVPDEMVDVSSNLKSNFTRIQSDAHLGTKILVKNSTPVKCNFETAASEFNFVNFVNLS</sequence>
<evidence type="ECO:0000256" key="4">
    <source>
        <dbReference type="ARBA" id="ARBA00022776"/>
    </source>
</evidence>
<dbReference type="PANTHER" id="PTHR14728">
    <property type="entry name" value="PROTEIN AURORA BOREALIS"/>
    <property type="match status" value="1"/>
</dbReference>
<dbReference type="InterPro" id="IPR023252">
    <property type="entry name" value="Aurora_borealis_protein"/>
</dbReference>